<dbReference type="AlphaFoldDB" id="A0A7W8F7E4"/>
<dbReference type="EMBL" id="JACHJE010000002">
    <property type="protein sequence ID" value="MBB5123920.1"/>
    <property type="molecule type" value="Genomic_DNA"/>
</dbReference>
<sequence length="50" mass="5874">MSFSTRWTVIPAWVKNAWARVQKPVAVSFFSSVWISLQARREWSSTAVWM</sequence>
<evidence type="ECO:0000313" key="1">
    <source>
        <dbReference type="EMBL" id="MBB5123920.1"/>
    </source>
</evidence>
<comment type="caution">
    <text evidence="1">The sequence shown here is derived from an EMBL/GenBank/DDBJ whole genome shotgun (WGS) entry which is preliminary data.</text>
</comment>
<organism evidence="1 2">
    <name type="scientific">Streptomyces griseoloalbus</name>
    <dbReference type="NCBI Taxonomy" id="67303"/>
    <lineage>
        <taxon>Bacteria</taxon>
        <taxon>Bacillati</taxon>
        <taxon>Actinomycetota</taxon>
        <taxon>Actinomycetes</taxon>
        <taxon>Kitasatosporales</taxon>
        <taxon>Streptomycetaceae</taxon>
        <taxon>Streptomyces</taxon>
    </lineage>
</organism>
<proteinExistence type="predicted"/>
<protein>
    <submittedName>
        <fullName evidence="1">Uncharacterized protein</fullName>
    </submittedName>
</protein>
<accession>A0A7W8F7E4</accession>
<keyword evidence="2" id="KW-1185">Reference proteome</keyword>
<dbReference type="Proteomes" id="UP000568022">
    <property type="component" value="Unassembled WGS sequence"/>
</dbReference>
<reference evidence="1 2" key="1">
    <citation type="submission" date="2020-08" db="EMBL/GenBank/DDBJ databases">
        <title>Genomic Encyclopedia of Type Strains, Phase III (KMG-III): the genomes of soil and plant-associated and newly described type strains.</title>
        <authorList>
            <person name="Whitman W."/>
        </authorList>
    </citation>
    <scope>NUCLEOTIDE SEQUENCE [LARGE SCALE GENOMIC DNA]</scope>
    <source>
        <strain evidence="1 2">CECT 3226</strain>
    </source>
</reference>
<gene>
    <name evidence="1" type="ORF">FHS32_000648</name>
</gene>
<evidence type="ECO:0000313" key="2">
    <source>
        <dbReference type="Proteomes" id="UP000568022"/>
    </source>
</evidence>
<name>A0A7W8F7E4_9ACTN</name>